<dbReference type="InterPro" id="IPR013106">
    <property type="entry name" value="Ig_V-set"/>
</dbReference>
<dbReference type="InterPro" id="IPR003599">
    <property type="entry name" value="Ig_sub"/>
</dbReference>
<dbReference type="InterPro" id="IPR007110">
    <property type="entry name" value="Ig-like_dom"/>
</dbReference>
<feature type="domain" description="Ig-like" evidence="3">
    <location>
        <begin position="73"/>
        <end position="153"/>
    </location>
</feature>
<dbReference type="PANTHER" id="PTHR15343:SF0">
    <property type="entry name" value="T-CELL ANTIGEN CD7"/>
    <property type="match status" value="1"/>
</dbReference>
<dbReference type="Proteomes" id="UP000265040">
    <property type="component" value="Chromosome 1"/>
</dbReference>
<keyword evidence="5" id="KW-1185">Reference proteome</keyword>
<dbReference type="OrthoDB" id="8952209at2759"/>
<evidence type="ECO:0000259" key="3">
    <source>
        <dbReference type="PROSITE" id="PS50835"/>
    </source>
</evidence>
<evidence type="ECO:0000313" key="4">
    <source>
        <dbReference type="Ensembl" id="ENSATEP00000005160.1"/>
    </source>
</evidence>
<dbReference type="GO" id="GO:0002250">
    <property type="term" value="P:adaptive immune response"/>
    <property type="evidence" value="ECO:0007669"/>
    <property type="project" value="InterPro"/>
</dbReference>
<feature type="transmembrane region" description="Helical" evidence="2">
    <location>
        <begin position="191"/>
        <end position="213"/>
    </location>
</feature>
<name>A0A3Q1HCU3_ANATE</name>
<reference evidence="4" key="2">
    <citation type="submission" date="2025-08" db="UniProtKB">
        <authorList>
            <consortium name="Ensembl"/>
        </authorList>
    </citation>
    <scope>IDENTIFICATION</scope>
</reference>
<dbReference type="SMART" id="SM00406">
    <property type="entry name" value="IGv"/>
    <property type="match status" value="1"/>
</dbReference>
<dbReference type="GO" id="GO:0038023">
    <property type="term" value="F:signaling receptor activity"/>
    <property type="evidence" value="ECO:0007669"/>
    <property type="project" value="InterPro"/>
</dbReference>
<dbReference type="InterPro" id="IPR039090">
    <property type="entry name" value="CD7"/>
</dbReference>
<protein>
    <recommendedName>
        <fullName evidence="3">Ig-like domain-containing protein</fullName>
    </recommendedName>
</protein>
<dbReference type="InterPro" id="IPR036179">
    <property type="entry name" value="Ig-like_dom_sf"/>
</dbReference>
<dbReference type="GO" id="GO:0016020">
    <property type="term" value="C:membrane"/>
    <property type="evidence" value="ECO:0007669"/>
    <property type="project" value="InterPro"/>
</dbReference>
<dbReference type="InParanoid" id="A0A3Q1HCU3"/>
<reference evidence="4" key="3">
    <citation type="submission" date="2025-09" db="UniProtKB">
        <authorList>
            <consortium name="Ensembl"/>
        </authorList>
    </citation>
    <scope>IDENTIFICATION</scope>
</reference>
<sequence>MEFLLVSFPVNQPFDIQCEREHQCCHDLLQDLNECFVTVGKMTGIQYLAFVWTLFIIHTGFAFGDIQFLERHEGESVVLPCVVEQKNPSPFGVYLKRGWLHPGEVLFMHTKSEFTPYNSDDTNRTSVSGDPSNHSVKVTLSLLRVSDTDRYYCEFVVNNPNSEDEHIRGMTEFFLLVKAGEECGCSGYSTLLFALFSAVVVFIVVLIGVMVIYKCKARRSVKSRPAAPIYEEMTGVQPLRCKLPPNHLEETESSEYRNCKVKKPYPENHYECPTGALRPRTESQK</sequence>
<feature type="region of interest" description="Disordered" evidence="1">
    <location>
        <begin position="264"/>
        <end position="285"/>
    </location>
</feature>
<dbReference type="Ensembl" id="ENSATET00000005243.3">
    <property type="protein sequence ID" value="ENSATEP00000005160.1"/>
    <property type="gene ID" value="ENSATEG00000003647.3"/>
</dbReference>
<dbReference type="Gene3D" id="2.60.40.10">
    <property type="entry name" value="Immunoglobulins"/>
    <property type="match status" value="1"/>
</dbReference>
<dbReference type="GeneTree" id="ENSGT00530000069385"/>
<dbReference type="PROSITE" id="PS50835">
    <property type="entry name" value="IG_LIKE"/>
    <property type="match status" value="1"/>
</dbReference>
<evidence type="ECO:0000256" key="1">
    <source>
        <dbReference type="SAM" id="MobiDB-lite"/>
    </source>
</evidence>
<dbReference type="AlphaFoldDB" id="A0A3Q1HCU3"/>
<organism evidence="4 5">
    <name type="scientific">Anabas testudineus</name>
    <name type="common">Climbing perch</name>
    <name type="synonym">Anthias testudineus</name>
    <dbReference type="NCBI Taxonomy" id="64144"/>
    <lineage>
        <taxon>Eukaryota</taxon>
        <taxon>Metazoa</taxon>
        <taxon>Chordata</taxon>
        <taxon>Craniata</taxon>
        <taxon>Vertebrata</taxon>
        <taxon>Euteleostomi</taxon>
        <taxon>Actinopterygii</taxon>
        <taxon>Neopterygii</taxon>
        <taxon>Teleostei</taxon>
        <taxon>Neoteleostei</taxon>
        <taxon>Acanthomorphata</taxon>
        <taxon>Anabantaria</taxon>
        <taxon>Anabantiformes</taxon>
        <taxon>Anabantoidei</taxon>
        <taxon>Anabantidae</taxon>
        <taxon>Anabas</taxon>
    </lineage>
</organism>
<keyword evidence="2" id="KW-0472">Membrane</keyword>
<dbReference type="SMART" id="SM00409">
    <property type="entry name" value="IG"/>
    <property type="match status" value="1"/>
</dbReference>
<keyword evidence="2" id="KW-0812">Transmembrane</keyword>
<dbReference type="PANTHER" id="PTHR15343">
    <property type="entry name" value="CD7"/>
    <property type="match status" value="1"/>
</dbReference>
<dbReference type="SUPFAM" id="SSF48726">
    <property type="entry name" value="Immunoglobulin"/>
    <property type="match status" value="1"/>
</dbReference>
<accession>A0A3Q1HCU3</accession>
<reference evidence="4" key="1">
    <citation type="submission" date="2021-04" db="EMBL/GenBank/DDBJ databases">
        <authorList>
            <consortium name="Wellcome Sanger Institute Data Sharing"/>
        </authorList>
    </citation>
    <scope>NUCLEOTIDE SEQUENCE [LARGE SCALE GENOMIC DNA]</scope>
</reference>
<dbReference type="Pfam" id="PF07686">
    <property type="entry name" value="V-set"/>
    <property type="match status" value="1"/>
</dbReference>
<dbReference type="FunCoup" id="A0A3Q1HCU3">
    <property type="interactions" value="44"/>
</dbReference>
<keyword evidence="2" id="KW-1133">Transmembrane helix</keyword>
<evidence type="ECO:0000313" key="5">
    <source>
        <dbReference type="Proteomes" id="UP000265040"/>
    </source>
</evidence>
<proteinExistence type="predicted"/>
<dbReference type="InterPro" id="IPR013783">
    <property type="entry name" value="Ig-like_fold"/>
</dbReference>
<evidence type="ECO:0000256" key="2">
    <source>
        <dbReference type="SAM" id="Phobius"/>
    </source>
</evidence>